<reference evidence="3" key="1">
    <citation type="journal article" date="2006" name="PLoS Biol.">
        <title>Macronuclear genome sequence of the ciliate Tetrahymena thermophila, a model eukaryote.</title>
        <authorList>
            <person name="Eisen J.A."/>
            <person name="Coyne R.S."/>
            <person name="Wu M."/>
            <person name="Wu D."/>
            <person name="Thiagarajan M."/>
            <person name="Wortman J.R."/>
            <person name="Badger J.H."/>
            <person name="Ren Q."/>
            <person name="Amedeo P."/>
            <person name="Jones K.M."/>
            <person name="Tallon L.J."/>
            <person name="Delcher A.L."/>
            <person name="Salzberg S.L."/>
            <person name="Silva J.C."/>
            <person name="Haas B.J."/>
            <person name="Majoros W.H."/>
            <person name="Farzad M."/>
            <person name="Carlton J.M."/>
            <person name="Smith R.K. Jr."/>
            <person name="Garg J."/>
            <person name="Pearlman R.E."/>
            <person name="Karrer K.M."/>
            <person name="Sun L."/>
            <person name="Manning G."/>
            <person name="Elde N.C."/>
            <person name="Turkewitz A.P."/>
            <person name="Asai D.J."/>
            <person name="Wilkes D.E."/>
            <person name="Wang Y."/>
            <person name="Cai H."/>
            <person name="Collins K."/>
            <person name="Stewart B.A."/>
            <person name="Lee S.R."/>
            <person name="Wilamowska K."/>
            <person name="Weinberg Z."/>
            <person name="Ruzzo W.L."/>
            <person name="Wloga D."/>
            <person name="Gaertig J."/>
            <person name="Frankel J."/>
            <person name="Tsao C.-C."/>
            <person name="Gorovsky M.A."/>
            <person name="Keeling P.J."/>
            <person name="Waller R.F."/>
            <person name="Patron N.J."/>
            <person name="Cherry J.M."/>
            <person name="Stover N.A."/>
            <person name="Krieger C.J."/>
            <person name="del Toro C."/>
            <person name="Ryder H.F."/>
            <person name="Williamson S.C."/>
            <person name="Barbeau R.A."/>
            <person name="Hamilton E.P."/>
            <person name="Orias E."/>
        </authorList>
    </citation>
    <scope>NUCLEOTIDE SEQUENCE [LARGE SCALE GENOMIC DNA]</scope>
    <source>
        <strain evidence="3">SB210</strain>
    </source>
</reference>
<name>I7LTG5_TETTS</name>
<dbReference type="SUPFAM" id="SSF55811">
    <property type="entry name" value="Nudix"/>
    <property type="match status" value="1"/>
</dbReference>
<dbReference type="EMBL" id="GG662587">
    <property type="protein sequence ID" value="EAR85201.1"/>
    <property type="molecule type" value="Genomic_DNA"/>
</dbReference>
<dbReference type="AlphaFoldDB" id="I7LTG5"/>
<dbReference type="Gene3D" id="3.90.79.10">
    <property type="entry name" value="Nucleoside Triphosphate Pyrophosphohydrolase"/>
    <property type="match status" value="1"/>
</dbReference>
<organism evidence="2 3">
    <name type="scientific">Tetrahymena thermophila (strain SB210)</name>
    <dbReference type="NCBI Taxonomy" id="312017"/>
    <lineage>
        <taxon>Eukaryota</taxon>
        <taxon>Sar</taxon>
        <taxon>Alveolata</taxon>
        <taxon>Ciliophora</taxon>
        <taxon>Intramacronucleata</taxon>
        <taxon>Oligohymenophorea</taxon>
        <taxon>Hymenostomatida</taxon>
        <taxon>Tetrahymenina</taxon>
        <taxon>Tetrahymenidae</taxon>
        <taxon>Tetrahymena</taxon>
    </lineage>
</organism>
<protein>
    <submittedName>
        <fullName evidence="2">NUDIX hydrolase</fullName>
    </submittedName>
</protein>
<dbReference type="InParanoid" id="I7LTG5"/>
<proteinExistence type="predicted"/>
<dbReference type="RefSeq" id="XP_001032864.1">
    <property type="nucleotide sequence ID" value="XM_001032864.3"/>
</dbReference>
<dbReference type="InterPro" id="IPR000086">
    <property type="entry name" value="NUDIX_hydrolase_dom"/>
</dbReference>
<evidence type="ECO:0000313" key="2">
    <source>
        <dbReference type="EMBL" id="EAR85201.1"/>
    </source>
</evidence>
<dbReference type="PANTHER" id="PTHR12992">
    <property type="entry name" value="NUDIX HYDROLASE"/>
    <property type="match status" value="1"/>
</dbReference>
<dbReference type="eggNOG" id="KOG3069">
    <property type="taxonomic scope" value="Eukaryota"/>
</dbReference>
<dbReference type="PROSITE" id="PS51462">
    <property type="entry name" value="NUDIX"/>
    <property type="match status" value="1"/>
</dbReference>
<dbReference type="HOGENOM" id="CLU_770486_0_0_1"/>
<evidence type="ECO:0000259" key="1">
    <source>
        <dbReference type="PROSITE" id="PS51462"/>
    </source>
</evidence>
<dbReference type="OMA" id="CKWIPIS"/>
<feature type="domain" description="Nudix hydrolase" evidence="1">
    <location>
        <begin position="72"/>
        <end position="218"/>
    </location>
</feature>
<sequence>MEKGCLLTLVREIQLIHKFKNYFNIPGKVKQSSVALVLRVSPSYQKFAELNTILQNKIKPFEFSNPQSNLLSYQELEQILDKHNTVQFQCVIIQRQIDPKDIHSGQLALPGGHVDEQETDFQSAVREVQEEIGMQLNRNSLYLGKLPKNFYARKARSGENLYTSLNIFLYTSLEKETQFIKQESEVRDVKWINMDLFFNIKQSSIQIYKFQGSFNVNLLPKFMRGQAKTASLNFKYGEFCSIEIGMDNVLWGLTFHFMVYILSLIQKSYIGGPDAPDLNQISKLIKLSEHYNLVFEQNYNLGWIINLISRRIHQQSRVQQFTYQTPQELQKNSNKKIICLSIASLIAASVVAYPFYRSSL</sequence>
<dbReference type="GO" id="GO:0010945">
    <property type="term" value="F:coenzyme A diphosphatase activity"/>
    <property type="evidence" value="ECO:0007669"/>
    <property type="project" value="InterPro"/>
</dbReference>
<dbReference type="GeneID" id="7846937"/>
<dbReference type="InterPro" id="IPR045121">
    <property type="entry name" value="CoAse"/>
</dbReference>
<keyword evidence="2" id="KW-0378">Hydrolase</keyword>
<dbReference type="PANTHER" id="PTHR12992:SF44">
    <property type="entry name" value="NUDIX HYDROLASE DOMAIN-CONTAINING PROTEIN"/>
    <property type="match status" value="1"/>
</dbReference>
<dbReference type="Pfam" id="PF00293">
    <property type="entry name" value="NUDIX"/>
    <property type="match status" value="1"/>
</dbReference>
<accession>I7LTG5</accession>
<dbReference type="InterPro" id="IPR015797">
    <property type="entry name" value="NUDIX_hydrolase-like_dom_sf"/>
</dbReference>
<evidence type="ECO:0000313" key="3">
    <source>
        <dbReference type="Proteomes" id="UP000009168"/>
    </source>
</evidence>
<keyword evidence="3" id="KW-1185">Reference proteome</keyword>
<dbReference type="KEGG" id="tet:TTHERM_00486520"/>
<dbReference type="STRING" id="312017.I7LTG5"/>
<gene>
    <name evidence="2" type="ORF">TTHERM_00486520</name>
</gene>
<dbReference type="OrthoDB" id="77989at2759"/>
<dbReference type="Proteomes" id="UP000009168">
    <property type="component" value="Unassembled WGS sequence"/>
</dbReference>